<dbReference type="EMBL" id="DSDY01000073">
    <property type="protein sequence ID" value="HDS10442.1"/>
    <property type="molecule type" value="Genomic_DNA"/>
</dbReference>
<gene>
    <name evidence="2" type="ORF">ENO04_02290</name>
</gene>
<evidence type="ECO:0000256" key="1">
    <source>
        <dbReference type="SAM" id="Phobius"/>
    </source>
</evidence>
<comment type="caution">
    <text evidence="2">The sequence shown here is derived from an EMBL/GenBank/DDBJ whole genome shotgun (WGS) entry which is preliminary data.</text>
</comment>
<feature type="transmembrane region" description="Helical" evidence="1">
    <location>
        <begin position="59"/>
        <end position="79"/>
    </location>
</feature>
<reference evidence="2" key="1">
    <citation type="journal article" date="2020" name="mSystems">
        <title>Genome- and Community-Level Interaction Insights into Carbon Utilization and Element Cycling Functions of Hydrothermarchaeota in Hydrothermal Sediment.</title>
        <authorList>
            <person name="Zhou Z."/>
            <person name="Liu Y."/>
            <person name="Xu W."/>
            <person name="Pan J."/>
            <person name="Luo Z.H."/>
            <person name="Li M."/>
        </authorList>
    </citation>
    <scope>NUCLEOTIDE SEQUENCE [LARGE SCALE GENOMIC DNA]</scope>
    <source>
        <strain evidence="2">SpSt-123</strain>
    </source>
</reference>
<keyword evidence="1" id="KW-1133">Transmembrane helix</keyword>
<protein>
    <submittedName>
        <fullName evidence="2">Uncharacterized protein</fullName>
    </submittedName>
</protein>
<dbReference type="AlphaFoldDB" id="A0A7C1E2D1"/>
<organism evidence="2">
    <name type="scientific">Fervidicoccus fontis</name>
    <dbReference type="NCBI Taxonomy" id="683846"/>
    <lineage>
        <taxon>Archaea</taxon>
        <taxon>Thermoproteota</taxon>
        <taxon>Thermoprotei</taxon>
        <taxon>Fervidicoccales</taxon>
        <taxon>Fervidicoccaceae</taxon>
        <taxon>Fervidicoccus</taxon>
    </lineage>
</organism>
<feature type="transmembrane region" description="Helical" evidence="1">
    <location>
        <begin position="7"/>
        <end position="29"/>
    </location>
</feature>
<keyword evidence="1" id="KW-0472">Membrane</keyword>
<evidence type="ECO:0000313" key="2">
    <source>
        <dbReference type="EMBL" id="HDS10442.1"/>
    </source>
</evidence>
<proteinExistence type="predicted"/>
<name>A0A7C1E2D1_9CREN</name>
<sequence>MRIEKTFTLGLIIILIGVSLTIFTFYLAYNAYLSYKPILPPTGDLSQAITNTSFELINLVAKIAFLGVMLWASTILLRYGVNVIKAEKPAEKKQE</sequence>
<keyword evidence="1" id="KW-0812">Transmembrane</keyword>
<accession>A0A7C1E2D1</accession>